<gene>
    <name evidence="1" type="ORF">JW613_15585</name>
</gene>
<sequence>MDPVWIGVGATLLAAVVDGAVRVARRRRVGREADKSPEQAAEHLRVVAAEASLEGGGHRLRLAVSLRTSGGEDGGRGAE</sequence>
<dbReference type="GeneID" id="96260029"/>
<dbReference type="RefSeq" id="WP_209211407.1">
    <property type="nucleotide sequence ID" value="NZ_JAFFZM010000008.1"/>
</dbReference>
<proteinExistence type="predicted"/>
<reference evidence="1 2" key="1">
    <citation type="submission" date="2021-02" db="EMBL/GenBank/DDBJ databases">
        <title>Streptomyces spirodelae sp. nov., isolated from duckweed.</title>
        <authorList>
            <person name="Saimee Y."/>
            <person name="Duangmal K."/>
        </authorList>
    </citation>
    <scope>NUCLEOTIDE SEQUENCE [LARGE SCALE GENOMIC DNA]</scope>
    <source>
        <strain evidence="1 2">DSM 42105</strain>
    </source>
</reference>
<comment type="caution">
    <text evidence="1">The sequence shown here is derived from an EMBL/GenBank/DDBJ whole genome shotgun (WGS) entry which is preliminary data.</text>
</comment>
<organism evidence="1 2">
    <name type="scientific">Streptomyces smyrnaeus</name>
    <dbReference type="NCBI Taxonomy" id="1387713"/>
    <lineage>
        <taxon>Bacteria</taxon>
        <taxon>Bacillati</taxon>
        <taxon>Actinomycetota</taxon>
        <taxon>Actinomycetes</taxon>
        <taxon>Kitasatosporales</taxon>
        <taxon>Streptomycetaceae</taxon>
        <taxon>Streptomyces</taxon>
    </lineage>
</organism>
<dbReference type="EMBL" id="JAFFZM010000008">
    <property type="protein sequence ID" value="MBO8199707.1"/>
    <property type="molecule type" value="Genomic_DNA"/>
</dbReference>
<keyword evidence="2" id="KW-1185">Reference proteome</keyword>
<protein>
    <submittedName>
        <fullName evidence="1">Uncharacterized protein</fullName>
    </submittedName>
</protein>
<dbReference type="Proteomes" id="UP000721954">
    <property type="component" value="Unassembled WGS sequence"/>
</dbReference>
<accession>A0ABS3XWD1</accession>
<evidence type="ECO:0000313" key="1">
    <source>
        <dbReference type="EMBL" id="MBO8199707.1"/>
    </source>
</evidence>
<name>A0ABS3XWD1_9ACTN</name>
<evidence type="ECO:0000313" key="2">
    <source>
        <dbReference type="Proteomes" id="UP000721954"/>
    </source>
</evidence>